<name>A0ACC3JPK4_EUCGR</name>
<accession>A0ACC3JPK4</accession>
<dbReference type="EMBL" id="CM064442">
    <property type="protein sequence ID" value="KAK3415634.1"/>
    <property type="molecule type" value="Genomic_DNA"/>
</dbReference>
<organism evidence="1 2">
    <name type="scientific">Eucalyptus grandis</name>
    <name type="common">Flooded gum</name>
    <dbReference type="NCBI Taxonomy" id="71139"/>
    <lineage>
        <taxon>Eukaryota</taxon>
        <taxon>Viridiplantae</taxon>
        <taxon>Streptophyta</taxon>
        <taxon>Embryophyta</taxon>
        <taxon>Tracheophyta</taxon>
        <taxon>Spermatophyta</taxon>
        <taxon>Magnoliopsida</taxon>
        <taxon>eudicotyledons</taxon>
        <taxon>Gunneridae</taxon>
        <taxon>Pentapetalae</taxon>
        <taxon>rosids</taxon>
        <taxon>malvids</taxon>
        <taxon>Myrtales</taxon>
        <taxon>Myrtaceae</taxon>
        <taxon>Myrtoideae</taxon>
        <taxon>Eucalypteae</taxon>
        <taxon>Eucalyptus</taxon>
    </lineage>
</organism>
<dbReference type="Proteomes" id="UP000030711">
    <property type="component" value="Chromosome 8"/>
</dbReference>
<evidence type="ECO:0000313" key="2">
    <source>
        <dbReference type="Proteomes" id="UP000030711"/>
    </source>
</evidence>
<comment type="caution">
    <text evidence="1">The sequence shown here is derived from an EMBL/GenBank/DDBJ whole genome shotgun (WGS) entry which is preliminary data.</text>
</comment>
<gene>
    <name evidence="1" type="ORF">EUGRSUZ_J02687</name>
</gene>
<sequence>MTAASRNDSSSYSWTTPEPYVPPGNWILYFHFAEIEILRSGQQREFTVSINDNQFTKNVTLEYLKPVTVVSTTVTASQINILISPTSEESPSTPILNAIEVYFTGGPHNVQTAEDDVKAINDIKAAYGVNKESWQGDPCVPSNYTWDGLICSYGKLPRIISLNPSSSNLRGNIHSSLSNLLELKALDLSNNELTGAIPEILTNLLKLRIL</sequence>
<evidence type="ECO:0000313" key="1">
    <source>
        <dbReference type="EMBL" id="KAK3415634.1"/>
    </source>
</evidence>
<protein>
    <submittedName>
        <fullName evidence="1">Uncharacterized protein</fullName>
    </submittedName>
</protein>
<reference evidence="1 2" key="1">
    <citation type="journal article" date="2014" name="Nature">
        <title>The genome of Eucalyptus grandis.</title>
        <authorList>
            <person name="Myburg A.A."/>
            <person name="Grattapaglia D."/>
            <person name="Tuskan G.A."/>
            <person name="Hellsten U."/>
            <person name="Hayes R.D."/>
            <person name="Grimwood J."/>
            <person name="Jenkins J."/>
            <person name="Lindquist E."/>
            <person name="Tice H."/>
            <person name="Bauer D."/>
            <person name="Goodstein D.M."/>
            <person name="Dubchak I."/>
            <person name="Poliakov A."/>
            <person name="Mizrachi E."/>
            <person name="Kullan A.R."/>
            <person name="Hussey S.G."/>
            <person name="Pinard D."/>
            <person name="van der Merwe K."/>
            <person name="Singh P."/>
            <person name="van Jaarsveld I."/>
            <person name="Silva-Junior O.B."/>
            <person name="Togawa R.C."/>
            <person name="Pappas M.R."/>
            <person name="Faria D.A."/>
            <person name="Sansaloni C.P."/>
            <person name="Petroli C.D."/>
            <person name="Yang X."/>
            <person name="Ranjan P."/>
            <person name="Tschaplinski T.J."/>
            <person name="Ye C.Y."/>
            <person name="Li T."/>
            <person name="Sterck L."/>
            <person name="Vanneste K."/>
            <person name="Murat F."/>
            <person name="Soler M."/>
            <person name="Clemente H.S."/>
            <person name="Saidi N."/>
            <person name="Cassan-Wang H."/>
            <person name="Dunand C."/>
            <person name="Hefer C.A."/>
            <person name="Bornberg-Bauer E."/>
            <person name="Kersting A.R."/>
            <person name="Vining K."/>
            <person name="Amarasinghe V."/>
            <person name="Ranik M."/>
            <person name="Naithani S."/>
            <person name="Elser J."/>
            <person name="Boyd A.E."/>
            <person name="Liston A."/>
            <person name="Spatafora J.W."/>
            <person name="Dharmwardhana P."/>
            <person name="Raja R."/>
            <person name="Sullivan C."/>
            <person name="Romanel E."/>
            <person name="Alves-Ferreira M."/>
            <person name="Kulheim C."/>
            <person name="Foley W."/>
            <person name="Carocha V."/>
            <person name="Paiva J."/>
            <person name="Kudrna D."/>
            <person name="Brommonschenkel S.H."/>
            <person name="Pasquali G."/>
            <person name="Byrne M."/>
            <person name="Rigault P."/>
            <person name="Tibbits J."/>
            <person name="Spokevicius A."/>
            <person name="Jones R.C."/>
            <person name="Steane D.A."/>
            <person name="Vaillancourt R.E."/>
            <person name="Potts B.M."/>
            <person name="Joubert F."/>
            <person name="Barry K."/>
            <person name="Pappas G.J."/>
            <person name="Strauss S.H."/>
            <person name="Jaiswal P."/>
            <person name="Grima-Pettenati J."/>
            <person name="Salse J."/>
            <person name="Van de Peer Y."/>
            <person name="Rokhsar D.S."/>
            <person name="Schmutz J."/>
        </authorList>
    </citation>
    <scope>NUCLEOTIDE SEQUENCE [LARGE SCALE GENOMIC DNA]</scope>
    <source>
        <strain evidence="2">cv. BRASUZ1</strain>
        <tissue evidence="1">Leaf extractions</tissue>
    </source>
</reference>
<proteinExistence type="predicted"/>
<keyword evidence="2" id="KW-1185">Reference proteome</keyword>